<dbReference type="SUPFAM" id="SSF53474">
    <property type="entry name" value="alpha/beta-Hydrolases"/>
    <property type="match status" value="1"/>
</dbReference>
<proteinExistence type="inferred from homology"/>
<dbReference type="PANTHER" id="PTHR11802">
    <property type="entry name" value="SERINE PROTEASE FAMILY S10 SERINE CARBOXYPEPTIDASE"/>
    <property type="match status" value="1"/>
</dbReference>
<dbReference type="InterPro" id="IPR033124">
    <property type="entry name" value="Ser_caboxypep_his_AS"/>
</dbReference>
<dbReference type="PANTHER" id="PTHR11802:SF201">
    <property type="entry name" value="CARBOXYPEPTIDASE"/>
    <property type="match status" value="1"/>
</dbReference>
<dbReference type="Pfam" id="PF00450">
    <property type="entry name" value="Peptidase_S10"/>
    <property type="match status" value="1"/>
</dbReference>
<gene>
    <name evidence="5" type="ORF">TDUB1175_LOCUS21900</name>
</gene>
<dbReference type="PROSITE" id="PS00131">
    <property type="entry name" value="CARBOXYPEPT_SER_SER"/>
    <property type="match status" value="1"/>
</dbReference>
<dbReference type="PRINTS" id="PR00724">
    <property type="entry name" value="CRBOXYPTASEC"/>
</dbReference>
<keyword evidence="2" id="KW-0645">Protease</keyword>
<dbReference type="Gene3D" id="3.40.50.1820">
    <property type="entry name" value="alpha/beta hydrolase"/>
    <property type="match status" value="1"/>
</dbReference>
<name>A0A7R9ZG19_9STRA</name>
<accession>A0A7R9ZG19</accession>
<dbReference type="PROSITE" id="PS00560">
    <property type="entry name" value="CARBOXYPEPT_SER_HIS"/>
    <property type="match status" value="1"/>
</dbReference>
<keyword evidence="2" id="KW-0378">Hydrolase</keyword>
<dbReference type="EMBL" id="HBED01043554">
    <property type="protein sequence ID" value="CAD8323482.1"/>
    <property type="molecule type" value="Transcribed_RNA"/>
</dbReference>
<sequence>MQQDGEQGTNNKSNRTQKWRYKSISSSTIVIMTGGSKEQQVFGETFPLLFNSKKDSQRTAITTVGASSGNRKKDANATVKCITLLAVTMATVLLLVALAVVGTTSRNSSPTSFDPHDTARVPILGNPKVDESAQQTVSTNSYTQEALDDIITELPGLDKGADPGFRMFAGYLTVSETNERNIFYWYVESQRDPAGDPVVFWTNGGPGCSGMLGLGQEHGPFDISADGYLAPNHYSWNKVANMLYVEQPAGVGFSYSNTPSDTVNVGDDDAAVDNLVAILKFYEKFPERKDNDFYIASESYGGHYVPQLAKKIVERVGTPGFAVRFKGFLVGNPWVDPFTNDVEQVRAFFQHGLISLPMLEKWLLMCSDRETYDNWACRKAIKHMRRNMKSISPYALDYPICTEEKIDLSNTASSQVMHFLNQTATRHEFPRAHALPRFLPPDDKYHPCAEEHLKVYLNQRLVQEALHIRHIPVRWRACAQEENLSYNMDDFDESQIDLYKELISVAKQGRLNLSMLVFSGDNDSVCSTSSTQAWIYDLGIDPLPDQDWNEWSVHKQTAGFVTRFDLGPKSHSKFIFATVHGAGHEVPAYRPVEALKLFEHFLRDEL</sequence>
<comment type="similarity">
    <text evidence="1 2">Belongs to the peptidase S10 family.</text>
</comment>
<keyword evidence="4" id="KW-0472">Membrane</keyword>
<dbReference type="EC" id="3.4.16.-" evidence="2"/>
<keyword evidence="4" id="KW-1133">Transmembrane helix</keyword>
<evidence type="ECO:0000256" key="3">
    <source>
        <dbReference type="SAM" id="MobiDB-lite"/>
    </source>
</evidence>
<dbReference type="InterPro" id="IPR029058">
    <property type="entry name" value="AB_hydrolase_fold"/>
</dbReference>
<keyword evidence="2" id="KW-0121">Carboxypeptidase</keyword>
<feature type="transmembrane region" description="Helical" evidence="4">
    <location>
        <begin position="81"/>
        <end position="102"/>
    </location>
</feature>
<protein>
    <recommendedName>
        <fullName evidence="2">Carboxypeptidase</fullName>
        <ecNumber evidence="2">3.4.16.-</ecNumber>
    </recommendedName>
</protein>
<feature type="region of interest" description="Disordered" evidence="3">
    <location>
        <begin position="105"/>
        <end position="139"/>
    </location>
</feature>
<keyword evidence="4" id="KW-0812">Transmembrane</keyword>
<evidence type="ECO:0000313" key="5">
    <source>
        <dbReference type="EMBL" id="CAD8323482.1"/>
    </source>
</evidence>
<dbReference type="AlphaFoldDB" id="A0A7R9ZG19"/>
<dbReference type="InterPro" id="IPR001563">
    <property type="entry name" value="Peptidase_S10"/>
</dbReference>
<dbReference type="GO" id="GO:0006508">
    <property type="term" value="P:proteolysis"/>
    <property type="evidence" value="ECO:0007669"/>
    <property type="project" value="UniProtKB-KW"/>
</dbReference>
<evidence type="ECO:0000256" key="4">
    <source>
        <dbReference type="SAM" id="Phobius"/>
    </source>
</evidence>
<evidence type="ECO:0000256" key="2">
    <source>
        <dbReference type="RuleBase" id="RU361156"/>
    </source>
</evidence>
<dbReference type="GO" id="GO:0004185">
    <property type="term" value="F:serine-type carboxypeptidase activity"/>
    <property type="evidence" value="ECO:0007669"/>
    <property type="project" value="UniProtKB-UniRule"/>
</dbReference>
<evidence type="ECO:0000256" key="1">
    <source>
        <dbReference type="ARBA" id="ARBA00009431"/>
    </source>
</evidence>
<organism evidence="5">
    <name type="scientific">Pseudictyota dubia</name>
    <dbReference type="NCBI Taxonomy" id="2749911"/>
    <lineage>
        <taxon>Eukaryota</taxon>
        <taxon>Sar</taxon>
        <taxon>Stramenopiles</taxon>
        <taxon>Ochrophyta</taxon>
        <taxon>Bacillariophyta</taxon>
        <taxon>Mediophyceae</taxon>
        <taxon>Biddulphiophycidae</taxon>
        <taxon>Eupodiscales</taxon>
        <taxon>Odontellaceae</taxon>
        <taxon>Pseudictyota</taxon>
    </lineage>
</organism>
<dbReference type="InterPro" id="IPR018202">
    <property type="entry name" value="Ser_caboxypep_ser_AS"/>
</dbReference>
<reference evidence="5" key="1">
    <citation type="submission" date="2021-01" db="EMBL/GenBank/DDBJ databases">
        <authorList>
            <person name="Corre E."/>
            <person name="Pelletier E."/>
            <person name="Niang G."/>
            <person name="Scheremetjew M."/>
            <person name="Finn R."/>
            <person name="Kale V."/>
            <person name="Holt S."/>
            <person name="Cochrane G."/>
            <person name="Meng A."/>
            <person name="Brown T."/>
            <person name="Cohen L."/>
        </authorList>
    </citation>
    <scope>NUCLEOTIDE SEQUENCE</scope>
    <source>
        <strain evidence="5">CCMP147</strain>
    </source>
</reference>